<dbReference type="EMBL" id="JTDY01011873">
    <property type="protein sequence ID" value="KOB52371.1"/>
    <property type="molecule type" value="Genomic_DNA"/>
</dbReference>
<protein>
    <submittedName>
        <fullName evidence="2">Larval serum protein 1 beta chain</fullName>
    </submittedName>
</protein>
<feature type="chain" id="PRO_5005572257" evidence="1">
    <location>
        <begin position="20"/>
        <end position="88"/>
    </location>
</feature>
<organism evidence="2 3">
    <name type="scientific">Operophtera brumata</name>
    <name type="common">Winter moth</name>
    <name type="synonym">Phalaena brumata</name>
    <dbReference type="NCBI Taxonomy" id="104452"/>
    <lineage>
        <taxon>Eukaryota</taxon>
        <taxon>Metazoa</taxon>
        <taxon>Ecdysozoa</taxon>
        <taxon>Arthropoda</taxon>
        <taxon>Hexapoda</taxon>
        <taxon>Insecta</taxon>
        <taxon>Pterygota</taxon>
        <taxon>Neoptera</taxon>
        <taxon>Endopterygota</taxon>
        <taxon>Lepidoptera</taxon>
        <taxon>Glossata</taxon>
        <taxon>Ditrysia</taxon>
        <taxon>Geometroidea</taxon>
        <taxon>Geometridae</taxon>
        <taxon>Larentiinae</taxon>
        <taxon>Operophtera</taxon>
    </lineage>
</organism>
<evidence type="ECO:0000313" key="2">
    <source>
        <dbReference type="EMBL" id="KOB52371.1"/>
    </source>
</evidence>
<reference evidence="2 3" key="1">
    <citation type="journal article" date="2015" name="Genome Biol. Evol.">
        <title>The genome of winter moth (Operophtera brumata) provides a genomic perspective on sexual dimorphism and phenology.</title>
        <authorList>
            <person name="Derks M.F."/>
            <person name="Smit S."/>
            <person name="Salis L."/>
            <person name="Schijlen E."/>
            <person name="Bossers A."/>
            <person name="Mateman C."/>
            <person name="Pijl A.S."/>
            <person name="de Ridder D."/>
            <person name="Groenen M.A."/>
            <person name="Visser M.E."/>
            <person name="Megens H.J."/>
        </authorList>
    </citation>
    <scope>NUCLEOTIDE SEQUENCE [LARGE SCALE GENOMIC DNA]</scope>
    <source>
        <strain evidence="2">WM2013NL</strain>
        <tissue evidence="2">Head and thorax</tissue>
    </source>
</reference>
<sequence>MRWSVVAVLAVVTVVASTATTPRRCAGRLALERLKAAEKIRDKRYFLLCCAPACATPPQKKQRPMTSRRYQPFHKTWLGLKYGTKIDH</sequence>
<feature type="signal peptide" evidence="1">
    <location>
        <begin position="1"/>
        <end position="19"/>
    </location>
</feature>
<name>A0A0L7K3K0_OPEBR</name>
<gene>
    <name evidence="2" type="ORF">OBRU01_25956</name>
</gene>
<keyword evidence="3" id="KW-1185">Reference proteome</keyword>
<proteinExistence type="predicted"/>
<dbReference type="AlphaFoldDB" id="A0A0L7K3K0"/>
<evidence type="ECO:0000313" key="3">
    <source>
        <dbReference type="Proteomes" id="UP000037510"/>
    </source>
</evidence>
<comment type="caution">
    <text evidence="2">The sequence shown here is derived from an EMBL/GenBank/DDBJ whole genome shotgun (WGS) entry which is preliminary data.</text>
</comment>
<evidence type="ECO:0000256" key="1">
    <source>
        <dbReference type="SAM" id="SignalP"/>
    </source>
</evidence>
<keyword evidence="1" id="KW-0732">Signal</keyword>
<dbReference type="Proteomes" id="UP000037510">
    <property type="component" value="Unassembled WGS sequence"/>
</dbReference>
<accession>A0A0L7K3K0</accession>